<keyword evidence="2" id="KW-1003">Cell membrane</keyword>
<dbReference type="PANTHER" id="PTHR33908">
    <property type="entry name" value="MANNOSYLTRANSFERASE YKCB-RELATED"/>
    <property type="match status" value="1"/>
</dbReference>
<keyword evidence="5 8" id="KW-0812">Transmembrane</keyword>
<gene>
    <name evidence="10" type="ORF">COU97_00130</name>
</gene>
<dbReference type="GO" id="GO:0016763">
    <property type="term" value="F:pentosyltransferase activity"/>
    <property type="evidence" value="ECO:0007669"/>
    <property type="project" value="TreeGrafter"/>
</dbReference>
<dbReference type="Proteomes" id="UP000231579">
    <property type="component" value="Unassembled WGS sequence"/>
</dbReference>
<evidence type="ECO:0000256" key="8">
    <source>
        <dbReference type="SAM" id="Phobius"/>
    </source>
</evidence>
<dbReference type="GO" id="GO:0005886">
    <property type="term" value="C:plasma membrane"/>
    <property type="evidence" value="ECO:0007669"/>
    <property type="project" value="UniProtKB-SubCell"/>
</dbReference>
<feature type="transmembrane region" description="Helical" evidence="8">
    <location>
        <begin position="49"/>
        <end position="71"/>
    </location>
</feature>
<dbReference type="Pfam" id="PF13231">
    <property type="entry name" value="PMT_2"/>
    <property type="match status" value="1"/>
</dbReference>
<evidence type="ECO:0000259" key="9">
    <source>
        <dbReference type="Pfam" id="PF13231"/>
    </source>
</evidence>
<evidence type="ECO:0000313" key="11">
    <source>
        <dbReference type="Proteomes" id="UP000231579"/>
    </source>
</evidence>
<evidence type="ECO:0000313" key="10">
    <source>
        <dbReference type="EMBL" id="PJE70356.1"/>
    </source>
</evidence>
<evidence type="ECO:0000256" key="6">
    <source>
        <dbReference type="ARBA" id="ARBA00022989"/>
    </source>
</evidence>
<dbReference type="GO" id="GO:0009103">
    <property type="term" value="P:lipopolysaccharide biosynthetic process"/>
    <property type="evidence" value="ECO:0007669"/>
    <property type="project" value="UniProtKB-ARBA"/>
</dbReference>
<dbReference type="AlphaFoldDB" id="A0A2M8L7X9"/>
<feature type="transmembrane region" description="Helical" evidence="8">
    <location>
        <begin position="163"/>
        <end position="190"/>
    </location>
</feature>
<feature type="transmembrane region" description="Helical" evidence="8">
    <location>
        <begin position="202"/>
        <end position="220"/>
    </location>
</feature>
<accession>A0A2M8L7X9</accession>
<evidence type="ECO:0000256" key="7">
    <source>
        <dbReference type="ARBA" id="ARBA00023136"/>
    </source>
</evidence>
<protein>
    <recommendedName>
        <fullName evidence="9">Glycosyltransferase RgtA/B/C/D-like domain-containing protein</fullName>
    </recommendedName>
</protein>
<feature type="transmembrane region" description="Helical" evidence="8">
    <location>
        <begin position="322"/>
        <end position="341"/>
    </location>
</feature>
<dbReference type="PANTHER" id="PTHR33908:SF11">
    <property type="entry name" value="MEMBRANE PROTEIN"/>
    <property type="match status" value="1"/>
</dbReference>
<dbReference type="InterPro" id="IPR038731">
    <property type="entry name" value="RgtA/B/C-like"/>
</dbReference>
<evidence type="ECO:0000256" key="3">
    <source>
        <dbReference type="ARBA" id="ARBA00022676"/>
    </source>
</evidence>
<evidence type="ECO:0000256" key="4">
    <source>
        <dbReference type="ARBA" id="ARBA00022679"/>
    </source>
</evidence>
<dbReference type="EMBL" id="PFEM01000003">
    <property type="protein sequence ID" value="PJE70356.1"/>
    <property type="molecule type" value="Genomic_DNA"/>
</dbReference>
<feature type="transmembrane region" description="Helical" evidence="8">
    <location>
        <begin position="134"/>
        <end position="151"/>
    </location>
</feature>
<comment type="caution">
    <text evidence="10">The sequence shown here is derived from an EMBL/GenBank/DDBJ whole genome shotgun (WGS) entry which is preliminary data.</text>
</comment>
<evidence type="ECO:0000256" key="5">
    <source>
        <dbReference type="ARBA" id="ARBA00022692"/>
    </source>
</evidence>
<proteinExistence type="predicted"/>
<keyword evidence="7 8" id="KW-0472">Membrane</keyword>
<feature type="transmembrane region" description="Helical" evidence="8">
    <location>
        <begin position="296"/>
        <end position="316"/>
    </location>
</feature>
<keyword evidence="6 8" id="KW-1133">Transmembrane helix</keyword>
<keyword evidence="4" id="KW-0808">Transferase</keyword>
<feature type="domain" description="Glycosyltransferase RgtA/B/C/D-like" evidence="9">
    <location>
        <begin position="65"/>
        <end position="208"/>
    </location>
</feature>
<dbReference type="InterPro" id="IPR050297">
    <property type="entry name" value="LipidA_mod_glycosyltrf_83"/>
</dbReference>
<evidence type="ECO:0000256" key="1">
    <source>
        <dbReference type="ARBA" id="ARBA00004651"/>
    </source>
</evidence>
<evidence type="ECO:0000256" key="2">
    <source>
        <dbReference type="ARBA" id="ARBA00022475"/>
    </source>
</evidence>
<reference evidence="11" key="1">
    <citation type="submission" date="2017-09" db="EMBL/GenBank/DDBJ databases">
        <title>Depth-based differentiation of microbial function through sediment-hosted aquifers and enrichment of novel symbionts in the deep terrestrial subsurface.</title>
        <authorList>
            <person name="Probst A.J."/>
            <person name="Ladd B."/>
            <person name="Jarett J.K."/>
            <person name="Geller-Mcgrath D.E."/>
            <person name="Sieber C.M.K."/>
            <person name="Emerson J.B."/>
            <person name="Anantharaman K."/>
            <person name="Thomas B.C."/>
            <person name="Malmstrom R."/>
            <person name="Stieglmeier M."/>
            <person name="Klingl A."/>
            <person name="Woyke T."/>
            <person name="Ryan C.M."/>
            <person name="Banfield J.F."/>
        </authorList>
    </citation>
    <scope>NUCLEOTIDE SEQUENCE [LARGE SCALE GENOMIC DNA]</scope>
</reference>
<feature type="transmembrane region" description="Helical" evidence="8">
    <location>
        <begin position="348"/>
        <end position="367"/>
    </location>
</feature>
<name>A0A2M8L7X9_9BACT</name>
<feature type="transmembrane region" description="Helical" evidence="8">
    <location>
        <begin position="110"/>
        <end position="127"/>
    </location>
</feature>
<keyword evidence="3" id="KW-0328">Glycosyltransferase</keyword>
<sequence length="495" mass="56684">MKKEKIILLFILLLAAFLRLYKIQGYLTFLGDEGRDVLVVKRLLLDHKLTLLGPTASVGGFFLGPFYYYLIAPFLWLFGMNPIGPAVMVALFGVATVWLIYFVGKRFFDVPTGLLAAGLYAISPVVITYSHSSWNPNLMPFFSLLIIWFAWQATQKKDLKLLGLIGFLFGLALQLHYLTVFLMVIVGIYWLFFGQQCNNWRAYFWLVGGFAIGWSPFLAFELRHNFPNFRSLVDFLLHGEETGFVWKNFLPTIGNVSLRLFERLVVANQKVLAEILLLLTLPLAGYQWVKQKGRQTFWPLLGLWLVLGIGLFGFYQDSIYDYYFGFMFPLPFLLTAFALVRLAKKGRLGCLVAWSLGLLIIFVNWQANPFYRSPNYQLRQAEQISRIVYDNTSGQPFNFALITGQNSDHAYRYFLELWGARPVTIEGLLVDPERRTVTDQLLVVCEVDDCHPLGHSLWEIAGFGRAEIVDQWSAPGGITVMRLIHWEARSESPED</sequence>
<feature type="transmembrane region" description="Helical" evidence="8">
    <location>
        <begin position="271"/>
        <end position="289"/>
    </location>
</feature>
<organism evidence="10 11">
    <name type="scientific">Candidatus Shapirobacteria bacterium CG10_big_fil_rev_8_21_14_0_10_48_15</name>
    <dbReference type="NCBI Taxonomy" id="1974484"/>
    <lineage>
        <taxon>Bacteria</taxon>
        <taxon>Candidatus Shapironibacteriota</taxon>
    </lineage>
</organism>
<feature type="transmembrane region" description="Helical" evidence="8">
    <location>
        <begin position="83"/>
        <end position="104"/>
    </location>
</feature>
<comment type="subcellular location">
    <subcellularLocation>
        <location evidence="1">Cell membrane</location>
        <topology evidence="1">Multi-pass membrane protein</topology>
    </subcellularLocation>
</comment>